<organism evidence="2 3">
    <name type="scientific">Aspergillus piperis CBS 112811</name>
    <dbReference type="NCBI Taxonomy" id="1448313"/>
    <lineage>
        <taxon>Eukaryota</taxon>
        <taxon>Fungi</taxon>
        <taxon>Dikarya</taxon>
        <taxon>Ascomycota</taxon>
        <taxon>Pezizomycotina</taxon>
        <taxon>Eurotiomycetes</taxon>
        <taxon>Eurotiomycetidae</taxon>
        <taxon>Eurotiales</taxon>
        <taxon>Aspergillaceae</taxon>
        <taxon>Aspergillus</taxon>
        <taxon>Aspergillus subgen. Circumdati</taxon>
    </lineage>
</organism>
<dbReference type="EMBL" id="KZ825075">
    <property type="protein sequence ID" value="RAH53707.1"/>
    <property type="molecule type" value="Genomic_DNA"/>
</dbReference>
<dbReference type="RefSeq" id="XP_025511629.1">
    <property type="nucleotide sequence ID" value="XM_025658823.1"/>
</dbReference>
<dbReference type="GeneID" id="37162225"/>
<feature type="compositionally biased region" description="Basic and acidic residues" evidence="1">
    <location>
        <begin position="1"/>
        <end position="22"/>
    </location>
</feature>
<evidence type="ECO:0000313" key="3">
    <source>
        <dbReference type="Proteomes" id="UP000249526"/>
    </source>
</evidence>
<evidence type="ECO:0000313" key="2">
    <source>
        <dbReference type="EMBL" id="RAH53707.1"/>
    </source>
</evidence>
<accession>A0A8G1VIX3</accession>
<proteinExistence type="predicted"/>
<evidence type="ECO:0000256" key="1">
    <source>
        <dbReference type="SAM" id="MobiDB-lite"/>
    </source>
</evidence>
<dbReference type="AlphaFoldDB" id="A0A8G1VIX3"/>
<dbReference type="Proteomes" id="UP000249526">
    <property type="component" value="Unassembled WGS sequence"/>
</dbReference>
<keyword evidence="3" id="KW-1185">Reference proteome</keyword>
<sequence>MDEREISHTVDVNHGESVERRSSIASPDSTRTCTAALAGGVPTSTNFLGLDLIKQNPDEAELMDTTVLSNVYGTSIPAAKWNNSVPAAEQGHTNFGVTPQLQNQHLTQHSGHPASQHRQALPEARMLNGGACQCKDSKLLKMLRDPEPAYERHSFREEIEERYGGIRPDDLLLTTRPEKIRCLVRICDRVFDDEDEADDHFQLDHNYPDNCFRVARAQISITSCVGHWPIASTQIVVSHVRHIHQMTLKQMALIGGSSATYLQKHVTRILTIRGV</sequence>
<name>A0A8G1VIX3_9EURO</name>
<gene>
    <name evidence="2" type="ORF">BO85DRAFT_442030</name>
</gene>
<protein>
    <submittedName>
        <fullName evidence="2">Uncharacterized protein</fullName>
    </submittedName>
</protein>
<feature type="region of interest" description="Disordered" evidence="1">
    <location>
        <begin position="1"/>
        <end position="29"/>
    </location>
</feature>
<reference evidence="2 3" key="1">
    <citation type="submission" date="2018-02" db="EMBL/GenBank/DDBJ databases">
        <title>The genomes of Aspergillus section Nigri reveals drivers in fungal speciation.</title>
        <authorList>
            <consortium name="DOE Joint Genome Institute"/>
            <person name="Vesth T.C."/>
            <person name="Nybo J."/>
            <person name="Theobald S."/>
            <person name="Brandl J."/>
            <person name="Frisvad J.C."/>
            <person name="Nielsen K.F."/>
            <person name="Lyhne E.K."/>
            <person name="Kogle M.E."/>
            <person name="Kuo A."/>
            <person name="Riley R."/>
            <person name="Clum A."/>
            <person name="Nolan M."/>
            <person name="Lipzen A."/>
            <person name="Salamov A."/>
            <person name="Henrissat B."/>
            <person name="Wiebenga A."/>
            <person name="De vries R.P."/>
            <person name="Grigoriev I.V."/>
            <person name="Mortensen U.H."/>
            <person name="Andersen M.R."/>
            <person name="Baker S.E."/>
        </authorList>
    </citation>
    <scope>NUCLEOTIDE SEQUENCE [LARGE SCALE GENOMIC DNA]</scope>
    <source>
        <strain evidence="2 3">CBS 112811</strain>
    </source>
</reference>